<feature type="compositionally biased region" description="Low complexity" evidence="2">
    <location>
        <begin position="47"/>
        <end position="59"/>
    </location>
</feature>
<dbReference type="SUPFAM" id="SSF49764">
    <property type="entry name" value="HSP20-like chaperones"/>
    <property type="match status" value="1"/>
</dbReference>
<dbReference type="SMART" id="SM00248">
    <property type="entry name" value="ANK"/>
    <property type="match status" value="2"/>
</dbReference>
<reference evidence="4" key="1">
    <citation type="submission" date="2021-01" db="EMBL/GenBank/DDBJ databases">
        <authorList>
            <person name="Corre E."/>
            <person name="Pelletier E."/>
            <person name="Niang G."/>
            <person name="Scheremetjew M."/>
            <person name="Finn R."/>
            <person name="Kale V."/>
            <person name="Holt S."/>
            <person name="Cochrane G."/>
            <person name="Meng A."/>
            <person name="Brown T."/>
            <person name="Cohen L."/>
        </authorList>
    </citation>
    <scope>NUCLEOTIDE SEQUENCE</scope>
    <source>
        <strain evidence="4">NIES-2562</strain>
    </source>
</reference>
<feature type="compositionally biased region" description="Basic and acidic residues" evidence="2">
    <location>
        <begin position="259"/>
        <end position="275"/>
    </location>
</feature>
<sequence length="469" mass="53310">MPDLKKYDVNYKRFEIFDSDDEDEGRAEVLEGSKSKDSGTKKRAKNKPSTSKKSSKSLSQFPLCKAAKEGNIESVEKWIKEKPSLLRTRDSEGWAPLHFAAVEGHNKVVEKLCYEGAEVDMFTLAQRSPLMLASVMGHYAVCKTLLSFGANAELKSGDGKVAKDLANLFGYDDVTHLFDTFVLDEVEEEKEEESAVAEDGGESDEGDEVEKEGKGKDVAEPASDKKKEENESDKKDDDRHIHIQRREIRAEIELRQKRKETEKRLADQLEKETRRPSIKHSSFTQEENLDKIKEKYNGQKDPLTDLLPAEYVPGDSEAVEPNKFNGLRLGNYIWGQTASDITIYTLLPPGCGKDSLVVEVVDGKLVVSRKREKDGVETLVEHCSVDFWKPVKSEELMWEIDEPEAFSRAARGARELVVTIPKQMPCWWLRADTHKGPNIDLMKVTYPEFLHEYGKDIQTKAEDFFRRLL</sequence>
<dbReference type="Pfam" id="PF12796">
    <property type="entry name" value="Ank_2"/>
    <property type="match status" value="1"/>
</dbReference>
<dbReference type="PROSITE" id="PS51203">
    <property type="entry name" value="CS"/>
    <property type="match status" value="1"/>
</dbReference>
<dbReference type="InterPro" id="IPR036770">
    <property type="entry name" value="Ankyrin_rpt-contain_sf"/>
</dbReference>
<dbReference type="SUPFAM" id="SSF48403">
    <property type="entry name" value="Ankyrin repeat"/>
    <property type="match status" value="1"/>
</dbReference>
<dbReference type="Gene3D" id="2.60.40.790">
    <property type="match status" value="1"/>
</dbReference>
<protein>
    <recommendedName>
        <fullName evidence="3">CS domain-containing protein</fullName>
    </recommendedName>
</protein>
<dbReference type="Gene3D" id="1.25.40.20">
    <property type="entry name" value="Ankyrin repeat-containing domain"/>
    <property type="match status" value="1"/>
</dbReference>
<dbReference type="PROSITE" id="PS50297">
    <property type="entry name" value="ANK_REP_REGION"/>
    <property type="match status" value="2"/>
</dbReference>
<feature type="region of interest" description="Disordered" evidence="2">
    <location>
        <begin position="259"/>
        <end position="289"/>
    </location>
</feature>
<proteinExistence type="predicted"/>
<dbReference type="Pfam" id="PF04969">
    <property type="entry name" value="CS"/>
    <property type="match status" value="1"/>
</dbReference>
<dbReference type="InterPro" id="IPR008978">
    <property type="entry name" value="HSP20-like_chaperone"/>
</dbReference>
<dbReference type="PANTHER" id="PTHR24183">
    <property type="entry name" value="FIBRONECTIN TYPE 3 AND ANKYRIN REPEAT DOMAINS PROTEIN 1"/>
    <property type="match status" value="1"/>
</dbReference>
<evidence type="ECO:0000256" key="1">
    <source>
        <dbReference type="PROSITE-ProRule" id="PRU00023"/>
    </source>
</evidence>
<evidence type="ECO:0000313" key="4">
    <source>
        <dbReference type="EMBL" id="CAE0241952.1"/>
    </source>
</evidence>
<dbReference type="PROSITE" id="PS50088">
    <property type="entry name" value="ANK_REPEAT"/>
    <property type="match status" value="2"/>
</dbReference>
<feature type="repeat" description="ANK" evidence="1">
    <location>
        <begin position="92"/>
        <end position="124"/>
    </location>
</feature>
<feature type="region of interest" description="Disordered" evidence="2">
    <location>
        <begin position="21"/>
        <end position="62"/>
    </location>
</feature>
<accession>A0A7S3CZJ8</accession>
<gene>
    <name evidence="4" type="ORF">PBIL07802_LOCUS4114</name>
</gene>
<feature type="repeat" description="ANK" evidence="1">
    <location>
        <begin position="125"/>
        <end position="157"/>
    </location>
</feature>
<evidence type="ECO:0000259" key="3">
    <source>
        <dbReference type="PROSITE" id="PS51203"/>
    </source>
</evidence>
<dbReference type="GO" id="GO:0005634">
    <property type="term" value="C:nucleus"/>
    <property type="evidence" value="ECO:0007669"/>
    <property type="project" value="TreeGrafter"/>
</dbReference>
<dbReference type="EMBL" id="HBIB01006652">
    <property type="protein sequence ID" value="CAE0241952.1"/>
    <property type="molecule type" value="Transcribed_RNA"/>
</dbReference>
<feature type="region of interest" description="Disordered" evidence="2">
    <location>
        <begin position="188"/>
        <end position="244"/>
    </location>
</feature>
<feature type="compositionally biased region" description="Basic and acidic residues" evidence="2">
    <location>
        <begin position="26"/>
        <end position="40"/>
    </location>
</feature>
<dbReference type="PRINTS" id="PR01415">
    <property type="entry name" value="ANKYRIN"/>
</dbReference>
<dbReference type="InterPro" id="IPR007052">
    <property type="entry name" value="CS_dom"/>
</dbReference>
<feature type="compositionally biased region" description="Acidic residues" evidence="2">
    <location>
        <begin position="188"/>
        <end position="210"/>
    </location>
</feature>
<name>A0A7S3CZJ8_9EUKA</name>
<organism evidence="4">
    <name type="scientific">Palpitomonas bilix</name>
    <dbReference type="NCBI Taxonomy" id="652834"/>
    <lineage>
        <taxon>Eukaryota</taxon>
        <taxon>Eukaryota incertae sedis</taxon>
    </lineage>
</organism>
<dbReference type="InterPro" id="IPR002110">
    <property type="entry name" value="Ankyrin_rpt"/>
</dbReference>
<keyword evidence="1" id="KW-0040">ANK repeat</keyword>
<dbReference type="PANTHER" id="PTHR24183:SF1">
    <property type="entry name" value="FIBRONECTIN TYPE 3 AND ANKYRIN REPEAT DOMAINS PROTEIN 1"/>
    <property type="match status" value="1"/>
</dbReference>
<feature type="domain" description="CS" evidence="3">
    <location>
        <begin position="327"/>
        <end position="432"/>
    </location>
</feature>
<evidence type="ECO:0000256" key="2">
    <source>
        <dbReference type="SAM" id="MobiDB-lite"/>
    </source>
</evidence>
<dbReference type="AlphaFoldDB" id="A0A7S3CZJ8"/>
<feature type="compositionally biased region" description="Basic and acidic residues" evidence="2">
    <location>
        <begin position="211"/>
        <end position="244"/>
    </location>
</feature>